<evidence type="ECO:0000313" key="2">
    <source>
        <dbReference type="Proteomes" id="UP000254849"/>
    </source>
</evidence>
<evidence type="ECO:0000313" key="1">
    <source>
        <dbReference type="EMBL" id="STD17204.1"/>
    </source>
</evidence>
<dbReference type="EMBL" id="UFYH01000001">
    <property type="protein sequence ID" value="STD17204.1"/>
    <property type="molecule type" value="Genomic_DNA"/>
</dbReference>
<gene>
    <name evidence="1" type="ORF">NCTC9529_04076</name>
</gene>
<name>A0ABY1W7I7_9ENTR</name>
<reference evidence="1 2" key="1">
    <citation type="submission" date="2018-06" db="EMBL/GenBank/DDBJ databases">
        <authorList>
            <consortium name="Pathogen Informatics"/>
            <person name="Doyle S."/>
        </authorList>
    </citation>
    <scope>NUCLEOTIDE SEQUENCE [LARGE SCALE GENOMIC DNA]</scope>
    <source>
        <strain evidence="2">NCTC 9529</strain>
    </source>
</reference>
<keyword evidence="2" id="KW-1185">Reference proteome</keyword>
<dbReference type="Proteomes" id="UP000254849">
    <property type="component" value="Unassembled WGS sequence"/>
</dbReference>
<organism evidence="1 2">
    <name type="scientific">Cronobacter universalis NCTC 9529</name>
    <dbReference type="NCBI Taxonomy" id="1074000"/>
    <lineage>
        <taxon>Bacteria</taxon>
        <taxon>Pseudomonadati</taxon>
        <taxon>Pseudomonadota</taxon>
        <taxon>Gammaproteobacteria</taxon>
        <taxon>Enterobacterales</taxon>
        <taxon>Enterobacteriaceae</taxon>
        <taxon>Cronobacter</taxon>
    </lineage>
</organism>
<proteinExistence type="predicted"/>
<accession>A0ABY1W7I7</accession>
<comment type="caution">
    <text evidence="1">The sequence shown here is derived from an EMBL/GenBank/DDBJ whole genome shotgun (WGS) entry which is preliminary data.</text>
</comment>
<protein>
    <submittedName>
        <fullName evidence="1">Uncharacterized protein</fullName>
    </submittedName>
</protein>
<sequence>MWAATSWINCSPVKIRKNKPAALAAREGNFGARVAPFADFTQYYKGLPSPL</sequence>